<proteinExistence type="predicted"/>
<feature type="transmembrane region" description="Helical" evidence="1">
    <location>
        <begin position="50"/>
        <end position="73"/>
    </location>
</feature>
<dbReference type="EMBL" id="JAVDXZ010000001">
    <property type="protein sequence ID" value="MDR7328592.1"/>
    <property type="molecule type" value="Genomic_DNA"/>
</dbReference>
<feature type="transmembrane region" description="Helical" evidence="1">
    <location>
        <begin position="156"/>
        <end position="179"/>
    </location>
</feature>
<feature type="transmembrane region" description="Helical" evidence="1">
    <location>
        <begin position="191"/>
        <end position="215"/>
    </location>
</feature>
<evidence type="ECO:0000313" key="3">
    <source>
        <dbReference type="Proteomes" id="UP001180840"/>
    </source>
</evidence>
<feature type="transmembrane region" description="Helical" evidence="1">
    <location>
        <begin position="115"/>
        <end position="136"/>
    </location>
</feature>
<keyword evidence="3" id="KW-1185">Reference proteome</keyword>
<organism evidence="2 3">
    <name type="scientific">Corynebacterium guangdongense</name>
    <dbReference type="NCBI Taxonomy" id="1783348"/>
    <lineage>
        <taxon>Bacteria</taxon>
        <taxon>Bacillati</taxon>
        <taxon>Actinomycetota</taxon>
        <taxon>Actinomycetes</taxon>
        <taxon>Mycobacteriales</taxon>
        <taxon>Corynebacteriaceae</taxon>
        <taxon>Corynebacterium</taxon>
    </lineage>
</organism>
<dbReference type="Proteomes" id="UP001180840">
    <property type="component" value="Unassembled WGS sequence"/>
</dbReference>
<evidence type="ECO:0000313" key="2">
    <source>
        <dbReference type="EMBL" id="MDR7328592.1"/>
    </source>
</evidence>
<keyword evidence="1" id="KW-0472">Membrane</keyword>
<evidence type="ECO:0000256" key="1">
    <source>
        <dbReference type="SAM" id="Phobius"/>
    </source>
</evidence>
<name>A0ABU1ZUI7_9CORY</name>
<keyword evidence="1" id="KW-0812">Transmembrane</keyword>
<accession>A0ABU1ZUI7</accession>
<gene>
    <name evidence="2" type="ORF">J2S39_000268</name>
</gene>
<reference evidence="2" key="1">
    <citation type="submission" date="2023-07" db="EMBL/GenBank/DDBJ databases">
        <title>Sequencing the genomes of 1000 actinobacteria strains.</title>
        <authorList>
            <person name="Klenk H.-P."/>
        </authorList>
    </citation>
    <scope>NUCLEOTIDE SEQUENCE</scope>
    <source>
        <strain evidence="2">DSM 107476</strain>
    </source>
</reference>
<protein>
    <submittedName>
        <fullName evidence="2">MFS family permease</fullName>
    </submittedName>
</protein>
<feature type="transmembrane region" description="Helical" evidence="1">
    <location>
        <begin position="79"/>
        <end position="103"/>
    </location>
</feature>
<dbReference type="RefSeq" id="WP_290197538.1">
    <property type="nucleotide sequence ID" value="NZ_CP047654.1"/>
</dbReference>
<feature type="transmembrane region" description="Helical" evidence="1">
    <location>
        <begin position="6"/>
        <end position="38"/>
    </location>
</feature>
<comment type="caution">
    <text evidence="2">The sequence shown here is derived from an EMBL/GenBank/DDBJ whole genome shotgun (WGS) entry which is preliminary data.</text>
</comment>
<keyword evidence="1" id="KW-1133">Transmembrane helix</keyword>
<sequence length="228" mass="23789">MSTHSLLIVGVTLLALGAVAPVTWPALAVVGLLILTVAAYRVRSRTRGMFAGSLVLVATGSATIVGLSLLGGVPAGPSWWLLPVVVLHLVGGVLGALALVRLYRELARTQDRLRLARPLMIVGTVGLVIGLFPQMLPWGVALMALAAHVLGGRRRVLLTWALGVSAVGGMMIMVNYWLAMAGVGRFGSEPGAGLLVAAPYYLGWVLGIVGTVLLYRDAAAAGRVRTVR</sequence>